<keyword evidence="3" id="KW-1003">Cell membrane</keyword>
<dbReference type="GO" id="GO:0055085">
    <property type="term" value="P:transmembrane transport"/>
    <property type="evidence" value="ECO:0007669"/>
    <property type="project" value="InterPro"/>
</dbReference>
<name>A0A0N1EYC2_9HYPH</name>
<gene>
    <name evidence="9" type="ORF">AE618_26625</name>
</gene>
<evidence type="ECO:0000256" key="3">
    <source>
        <dbReference type="ARBA" id="ARBA00022475"/>
    </source>
</evidence>
<accession>A0A0N1EYC2</accession>
<evidence type="ECO:0000259" key="8">
    <source>
        <dbReference type="PROSITE" id="PS50928"/>
    </source>
</evidence>
<keyword evidence="6 7" id="KW-0472">Membrane</keyword>
<dbReference type="Pfam" id="PF00528">
    <property type="entry name" value="BPD_transp_1"/>
    <property type="match status" value="1"/>
</dbReference>
<evidence type="ECO:0000313" key="9">
    <source>
        <dbReference type="EMBL" id="KPH73702.1"/>
    </source>
</evidence>
<feature type="transmembrane region" description="Helical" evidence="7">
    <location>
        <begin position="99"/>
        <end position="123"/>
    </location>
</feature>
<dbReference type="OrthoDB" id="9805855at2"/>
<organism evidence="9 10">
    <name type="scientific">Bosea vaviloviae</name>
    <dbReference type="NCBI Taxonomy" id="1526658"/>
    <lineage>
        <taxon>Bacteria</taxon>
        <taxon>Pseudomonadati</taxon>
        <taxon>Pseudomonadota</taxon>
        <taxon>Alphaproteobacteria</taxon>
        <taxon>Hyphomicrobiales</taxon>
        <taxon>Boseaceae</taxon>
        <taxon>Bosea</taxon>
    </lineage>
</organism>
<keyword evidence="10" id="KW-1185">Reference proteome</keyword>
<dbReference type="PANTHER" id="PTHR43163">
    <property type="entry name" value="DIPEPTIDE TRANSPORT SYSTEM PERMEASE PROTEIN DPPB-RELATED"/>
    <property type="match status" value="1"/>
</dbReference>
<evidence type="ECO:0000256" key="1">
    <source>
        <dbReference type="ARBA" id="ARBA00004651"/>
    </source>
</evidence>
<comment type="similarity">
    <text evidence="7">Belongs to the binding-protein-dependent transport system permease family.</text>
</comment>
<dbReference type="PATRIC" id="fig|1526658.3.peg.4869"/>
<feature type="transmembrane region" description="Helical" evidence="7">
    <location>
        <begin position="239"/>
        <end position="261"/>
    </location>
</feature>
<feature type="domain" description="ABC transmembrane type-1" evidence="8">
    <location>
        <begin position="95"/>
        <end position="300"/>
    </location>
</feature>
<evidence type="ECO:0000256" key="2">
    <source>
        <dbReference type="ARBA" id="ARBA00022448"/>
    </source>
</evidence>
<evidence type="ECO:0000256" key="6">
    <source>
        <dbReference type="ARBA" id="ARBA00023136"/>
    </source>
</evidence>
<reference evidence="9 10" key="1">
    <citation type="submission" date="2015-07" db="EMBL/GenBank/DDBJ databases">
        <title>Whole genome sequencing of Bosea vaviloviae isolated from cave pool.</title>
        <authorList>
            <person name="Tan N.E.H."/>
            <person name="Lee Y.P."/>
            <person name="Gan H.M."/>
            <person name="Barton H."/>
            <person name="Savka M.A."/>
        </authorList>
    </citation>
    <scope>NUCLEOTIDE SEQUENCE [LARGE SCALE GENOMIC DNA]</scope>
    <source>
        <strain evidence="9 10">SD260</strain>
    </source>
</reference>
<feature type="transmembrane region" description="Helical" evidence="7">
    <location>
        <begin position="281"/>
        <end position="307"/>
    </location>
</feature>
<dbReference type="PANTHER" id="PTHR43163:SF3">
    <property type="entry name" value="PEPTIDE ABC TRANSPORTER PERMEASE PROTEIN"/>
    <property type="match status" value="1"/>
</dbReference>
<dbReference type="AlphaFoldDB" id="A0A0N1EYC2"/>
<comment type="caution">
    <text evidence="9">The sequence shown here is derived from an EMBL/GenBank/DDBJ whole genome shotgun (WGS) entry which is preliminary data.</text>
</comment>
<keyword evidence="2 7" id="KW-0813">Transport</keyword>
<evidence type="ECO:0000256" key="7">
    <source>
        <dbReference type="RuleBase" id="RU363032"/>
    </source>
</evidence>
<dbReference type="Pfam" id="PF19300">
    <property type="entry name" value="BPD_transp_1_N"/>
    <property type="match status" value="1"/>
</dbReference>
<feature type="transmembrane region" description="Helical" evidence="7">
    <location>
        <begin position="177"/>
        <end position="197"/>
    </location>
</feature>
<dbReference type="SUPFAM" id="SSF161098">
    <property type="entry name" value="MetI-like"/>
    <property type="match status" value="1"/>
</dbReference>
<keyword evidence="4 7" id="KW-0812">Transmembrane</keyword>
<dbReference type="RefSeq" id="WP_054212058.1">
    <property type="nucleotide sequence ID" value="NZ_LGSZ01000095.1"/>
</dbReference>
<dbReference type="InterPro" id="IPR045621">
    <property type="entry name" value="BPD_transp_1_N"/>
</dbReference>
<feature type="transmembrane region" description="Helical" evidence="7">
    <location>
        <begin position="135"/>
        <end position="157"/>
    </location>
</feature>
<proteinExistence type="inferred from homology"/>
<evidence type="ECO:0000313" key="10">
    <source>
        <dbReference type="Proteomes" id="UP000037822"/>
    </source>
</evidence>
<dbReference type="InterPro" id="IPR000515">
    <property type="entry name" value="MetI-like"/>
</dbReference>
<dbReference type="PROSITE" id="PS50928">
    <property type="entry name" value="ABC_TM1"/>
    <property type="match status" value="1"/>
</dbReference>
<dbReference type="GO" id="GO:0005886">
    <property type="term" value="C:plasma membrane"/>
    <property type="evidence" value="ECO:0007669"/>
    <property type="project" value="UniProtKB-SubCell"/>
</dbReference>
<dbReference type="Proteomes" id="UP000037822">
    <property type="component" value="Unassembled WGS sequence"/>
</dbReference>
<evidence type="ECO:0000256" key="5">
    <source>
        <dbReference type="ARBA" id="ARBA00022989"/>
    </source>
</evidence>
<dbReference type="InterPro" id="IPR035906">
    <property type="entry name" value="MetI-like_sf"/>
</dbReference>
<protein>
    <submittedName>
        <fullName evidence="9">ABC transporter permease</fullName>
    </submittedName>
</protein>
<comment type="subcellular location">
    <subcellularLocation>
        <location evidence="1 7">Cell membrane</location>
        <topology evidence="1 7">Multi-pass membrane protein</topology>
    </subcellularLocation>
</comment>
<sequence>MAHFIAWRLLATLLLLFIVSLLVFWACEILPGDVAQVALGQYATPENVKALRIEMGLNQPPLQRYLQWLVGAVQGDWGRSLVTKSPVSGLLSERVANTALLAGITTLIAVPLAIALGVVMAMWNGRALDRGASIVILALSATPEFLLATLLVLLFAVNLGWLPAVAYLSTGSGLGQTARALLLPTASLVVVVTAQIARMTRAILGNILTQAYIEMAILKGVPGRRVVARHALRNAVGPIANVVALNTAYLVSGIVVVETIFAYPGLARLMIDSVQSRDLPVVQACAMIFCATYVLLILLADVMARVFDPRSLPQRPMDAI</sequence>
<dbReference type="Gene3D" id="1.10.3720.10">
    <property type="entry name" value="MetI-like"/>
    <property type="match status" value="1"/>
</dbReference>
<keyword evidence="5 7" id="KW-1133">Transmembrane helix</keyword>
<evidence type="ECO:0000256" key="4">
    <source>
        <dbReference type="ARBA" id="ARBA00022692"/>
    </source>
</evidence>
<dbReference type="CDD" id="cd06261">
    <property type="entry name" value="TM_PBP2"/>
    <property type="match status" value="1"/>
</dbReference>
<dbReference type="EMBL" id="LGSZ01000095">
    <property type="protein sequence ID" value="KPH73702.1"/>
    <property type="molecule type" value="Genomic_DNA"/>
</dbReference>